<keyword evidence="3" id="KW-0808">Transferase</keyword>
<comment type="caution">
    <text evidence="3">The sequence shown here is derived from an EMBL/GenBank/DDBJ whole genome shotgun (WGS) entry which is preliminary data.</text>
</comment>
<dbReference type="GO" id="GO:0008168">
    <property type="term" value="F:methyltransferase activity"/>
    <property type="evidence" value="ECO:0007669"/>
    <property type="project" value="UniProtKB-KW"/>
</dbReference>
<dbReference type="AlphaFoldDB" id="A0A2M7UVA1"/>
<dbReference type="Proteomes" id="UP000230081">
    <property type="component" value="Unassembled WGS sequence"/>
</dbReference>
<dbReference type="InterPro" id="IPR014048">
    <property type="entry name" value="MethylDNA_cys_MeTrfase_DNA-bd"/>
</dbReference>
<evidence type="ECO:0000256" key="1">
    <source>
        <dbReference type="ARBA" id="ARBA00022763"/>
    </source>
</evidence>
<dbReference type="PANTHER" id="PTHR10815:SF13">
    <property type="entry name" value="METHYLATED-DNA--PROTEIN-CYSTEINE METHYLTRANSFERASE"/>
    <property type="match status" value="1"/>
</dbReference>
<evidence type="ECO:0000313" key="3">
    <source>
        <dbReference type="EMBL" id="PIZ87878.1"/>
    </source>
</evidence>
<dbReference type="GO" id="GO:0032259">
    <property type="term" value="P:methylation"/>
    <property type="evidence" value="ECO:0007669"/>
    <property type="project" value="UniProtKB-KW"/>
</dbReference>
<dbReference type="InterPro" id="IPR036217">
    <property type="entry name" value="MethylDNA_cys_MeTrfase_DNAb"/>
</dbReference>
<dbReference type="PANTHER" id="PTHR10815">
    <property type="entry name" value="METHYLATED-DNA--PROTEIN-CYSTEINE METHYLTRANSFERASE"/>
    <property type="match status" value="1"/>
</dbReference>
<dbReference type="EMBL" id="PFPA01000080">
    <property type="protein sequence ID" value="PIZ87878.1"/>
    <property type="molecule type" value="Genomic_DNA"/>
</dbReference>
<keyword evidence="1" id="KW-0227">DNA damage</keyword>
<dbReference type="InterPro" id="IPR036388">
    <property type="entry name" value="WH-like_DNA-bd_sf"/>
</dbReference>
<keyword evidence="3" id="KW-0489">Methyltransferase</keyword>
<reference evidence="4" key="1">
    <citation type="submission" date="2017-09" db="EMBL/GenBank/DDBJ databases">
        <title>Depth-based differentiation of microbial function through sediment-hosted aquifers and enrichment of novel symbionts in the deep terrestrial subsurface.</title>
        <authorList>
            <person name="Probst A.J."/>
            <person name="Ladd B."/>
            <person name="Jarett J.K."/>
            <person name="Geller-Mcgrath D.E."/>
            <person name="Sieber C.M.K."/>
            <person name="Emerson J.B."/>
            <person name="Anantharaman K."/>
            <person name="Thomas B.C."/>
            <person name="Malmstrom R."/>
            <person name="Stieglmeier M."/>
            <person name="Klingl A."/>
            <person name="Woyke T."/>
            <person name="Ryan C.M."/>
            <person name="Banfield J.F."/>
        </authorList>
    </citation>
    <scope>NUCLEOTIDE SEQUENCE [LARGE SCALE GENOMIC DNA]</scope>
</reference>
<dbReference type="CDD" id="cd06445">
    <property type="entry name" value="ATase"/>
    <property type="match status" value="1"/>
</dbReference>
<gene>
    <name evidence="3" type="ORF">COX91_03195</name>
</gene>
<dbReference type="Pfam" id="PF01035">
    <property type="entry name" value="DNA_binding_1"/>
    <property type="match status" value="1"/>
</dbReference>
<feature type="domain" description="Methylated-DNA-[protein]-cysteine S-methyltransferase DNA binding" evidence="2">
    <location>
        <begin position="2"/>
        <end position="80"/>
    </location>
</feature>
<accession>A0A2M7UVA1</accession>
<organism evidence="3 4">
    <name type="scientific">Candidatus Nealsonbacteria bacterium CG_4_10_14_0_2_um_filter_39_15</name>
    <dbReference type="NCBI Taxonomy" id="1974681"/>
    <lineage>
        <taxon>Bacteria</taxon>
        <taxon>Candidatus Nealsoniibacteriota</taxon>
    </lineage>
</organism>
<dbReference type="GO" id="GO:0006281">
    <property type="term" value="P:DNA repair"/>
    <property type="evidence" value="ECO:0007669"/>
    <property type="project" value="InterPro"/>
</dbReference>
<name>A0A2M7UVA1_9BACT</name>
<proteinExistence type="predicted"/>
<protein>
    <submittedName>
        <fullName evidence="3">6-O-methylguanine DNA methyltransferase</fullName>
    </submittedName>
</protein>
<evidence type="ECO:0000259" key="2">
    <source>
        <dbReference type="Pfam" id="PF01035"/>
    </source>
</evidence>
<dbReference type="SUPFAM" id="SSF46767">
    <property type="entry name" value="Methylated DNA-protein cysteine methyltransferase, C-terminal domain"/>
    <property type="match status" value="1"/>
</dbReference>
<evidence type="ECO:0000313" key="4">
    <source>
        <dbReference type="Proteomes" id="UP000230081"/>
    </source>
</evidence>
<dbReference type="Gene3D" id="1.10.10.10">
    <property type="entry name" value="Winged helix-like DNA-binding domain superfamily/Winged helix DNA-binding domain"/>
    <property type="match status" value="1"/>
</dbReference>
<dbReference type="NCBIfam" id="TIGR00589">
    <property type="entry name" value="ogt"/>
    <property type="match status" value="1"/>
</dbReference>
<sequence>MSFQKKVYEIVRKIPKGKVLSYKTVAKLAGNPRAWRAVGNILNKNKNPEVSCHRVIRSDGKIGGYNQGTQKKIALLKKEGQRG</sequence>